<evidence type="ECO:0000313" key="4">
    <source>
        <dbReference type="Proteomes" id="UP001396334"/>
    </source>
</evidence>
<feature type="region of interest" description="Disordered" evidence="1">
    <location>
        <begin position="249"/>
        <end position="279"/>
    </location>
</feature>
<evidence type="ECO:0000256" key="1">
    <source>
        <dbReference type="SAM" id="MobiDB-lite"/>
    </source>
</evidence>
<dbReference type="Pfam" id="PF14111">
    <property type="entry name" value="DUF4283"/>
    <property type="match status" value="1"/>
</dbReference>
<accession>A0ABR2RTE5</accession>
<protein>
    <recommendedName>
        <fullName evidence="2">DUF4283 domain-containing protein</fullName>
    </recommendedName>
</protein>
<evidence type="ECO:0000259" key="2">
    <source>
        <dbReference type="Pfam" id="PF14111"/>
    </source>
</evidence>
<feature type="region of interest" description="Disordered" evidence="1">
    <location>
        <begin position="1"/>
        <end position="24"/>
    </location>
</feature>
<name>A0ABR2RTE5_9ROSI</name>
<proteinExistence type="predicted"/>
<feature type="domain" description="DUF4283" evidence="2">
    <location>
        <begin position="97"/>
        <end position="149"/>
    </location>
</feature>
<dbReference type="Proteomes" id="UP001396334">
    <property type="component" value="Unassembled WGS sequence"/>
</dbReference>
<comment type="caution">
    <text evidence="3">The sequence shown here is derived from an EMBL/GenBank/DDBJ whole genome shotgun (WGS) entry which is preliminary data.</text>
</comment>
<keyword evidence="4" id="KW-1185">Reference proteome</keyword>
<sequence length="279" mass="29407">MVELVSESKHSGASNPSALPLDDFPPLGGGGAHVTEVDVVAGVEVTAAGEQVPAPVSSNQGWKALFSGLPLYFHAPVEVNGKQFVQPPREVMDLGARQWDNTLSGNFLGKSPPLSVFQRTINKLWGREGSIELRFLASSVYLISFPSQRASPCCSSCSVFGHDTNKCRKTVVQEGAKSVGASSGNSAGLVCDVGLCVRDEGVPSSDHGGVISPNKFDALCDVVEEQIQVATLRPCRVVATGVADLMEKLKPKEKLNKKNGKGKGRGKEKGSRDGCSPSC</sequence>
<gene>
    <name evidence="3" type="ORF">V6N11_007251</name>
</gene>
<dbReference type="InterPro" id="IPR025558">
    <property type="entry name" value="DUF4283"/>
</dbReference>
<dbReference type="EMBL" id="JBBPBN010000021">
    <property type="protein sequence ID" value="KAK9016171.1"/>
    <property type="molecule type" value="Genomic_DNA"/>
</dbReference>
<reference evidence="3 4" key="1">
    <citation type="journal article" date="2024" name="G3 (Bethesda)">
        <title>Genome assembly of Hibiscus sabdariffa L. provides insights into metabolisms of medicinal natural products.</title>
        <authorList>
            <person name="Kim T."/>
        </authorList>
    </citation>
    <scope>NUCLEOTIDE SEQUENCE [LARGE SCALE GENOMIC DNA]</scope>
    <source>
        <strain evidence="3">TK-2024</strain>
        <tissue evidence="3">Old leaves</tissue>
    </source>
</reference>
<feature type="compositionally biased region" description="Basic and acidic residues" evidence="1">
    <location>
        <begin position="1"/>
        <end position="10"/>
    </location>
</feature>
<evidence type="ECO:0000313" key="3">
    <source>
        <dbReference type="EMBL" id="KAK9016171.1"/>
    </source>
</evidence>
<organism evidence="3 4">
    <name type="scientific">Hibiscus sabdariffa</name>
    <name type="common">roselle</name>
    <dbReference type="NCBI Taxonomy" id="183260"/>
    <lineage>
        <taxon>Eukaryota</taxon>
        <taxon>Viridiplantae</taxon>
        <taxon>Streptophyta</taxon>
        <taxon>Embryophyta</taxon>
        <taxon>Tracheophyta</taxon>
        <taxon>Spermatophyta</taxon>
        <taxon>Magnoliopsida</taxon>
        <taxon>eudicotyledons</taxon>
        <taxon>Gunneridae</taxon>
        <taxon>Pentapetalae</taxon>
        <taxon>rosids</taxon>
        <taxon>malvids</taxon>
        <taxon>Malvales</taxon>
        <taxon>Malvaceae</taxon>
        <taxon>Malvoideae</taxon>
        <taxon>Hibiscus</taxon>
    </lineage>
</organism>